<keyword evidence="3" id="KW-1185">Reference proteome</keyword>
<dbReference type="Pfam" id="PF11138">
    <property type="entry name" value="DUF2911"/>
    <property type="match status" value="1"/>
</dbReference>
<name>A0A5C6ZS54_9FLAO</name>
<feature type="signal peptide" evidence="1">
    <location>
        <begin position="1"/>
        <end position="19"/>
    </location>
</feature>
<dbReference type="EMBL" id="VORY01000013">
    <property type="protein sequence ID" value="TXD93152.1"/>
    <property type="molecule type" value="Genomic_DNA"/>
</dbReference>
<dbReference type="InterPro" id="IPR021314">
    <property type="entry name" value="DUF2911"/>
</dbReference>
<dbReference type="SUPFAM" id="SSF48452">
    <property type="entry name" value="TPR-like"/>
    <property type="match status" value="1"/>
</dbReference>
<dbReference type="Proteomes" id="UP000321367">
    <property type="component" value="Unassembled WGS sequence"/>
</dbReference>
<evidence type="ECO:0000313" key="2">
    <source>
        <dbReference type="EMBL" id="TXD93152.1"/>
    </source>
</evidence>
<keyword evidence="1" id="KW-0732">Signal</keyword>
<protein>
    <submittedName>
        <fullName evidence="2">DUF2911 domain-containing protein</fullName>
    </submittedName>
</protein>
<accession>A0A5C6ZS54</accession>
<dbReference type="RefSeq" id="WP_146932998.1">
    <property type="nucleotide sequence ID" value="NZ_CBCSHZ010000032.1"/>
</dbReference>
<organism evidence="2 3">
    <name type="scientific">Gillisia hiemivivida</name>
    <dbReference type="NCBI Taxonomy" id="291190"/>
    <lineage>
        <taxon>Bacteria</taxon>
        <taxon>Pseudomonadati</taxon>
        <taxon>Bacteroidota</taxon>
        <taxon>Flavobacteriia</taxon>
        <taxon>Flavobacteriales</taxon>
        <taxon>Flavobacteriaceae</taxon>
        <taxon>Gillisia</taxon>
    </lineage>
</organism>
<gene>
    <name evidence="2" type="ORF">ES724_11110</name>
</gene>
<sequence>MKKVFLFMCAGLFALSASAQIEAPQPSPSAKVEQKVGLTDVTLEYSRPAVRGREIFGGLVPFGEVWRTGANANTKITFSDSVEIGGKKLAKGTYAIYTIPNKDSWEVMFYNDASNWGNPQEWDDSKVALKATAKVKTMPSSMESFGIFVNEISNDGAVLDFVWSNTTATLAFKVPTDVKTLASIEKVMNGPGANDYYSAASFYIESGKDLKKAHEWIMKATAMQEDAFWMWRRRSLIEAELGMKKEAIASAQKSMQLAEKAKNADYVKMNKDSLKEWGAM</sequence>
<dbReference type="InterPro" id="IPR011990">
    <property type="entry name" value="TPR-like_helical_dom_sf"/>
</dbReference>
<comment type="caution">
    <text evidence="2">The sequence shown here is derived from an EMBL/GenBank/DDBJ whole genome shotgun (WGS) entry which is preliminary data.</text>
</comment>
<reference evidence="2 3" key="1">
    <citation type="submission" date="2019-08" db="EMBL/GenBank/DDBJ databases">
        <title>Genome sequence of Gillisia hiemivivida IC154 (type strain).</title>
        <authorList>
            <person name="Bowman J.P."/>
        </authorList>
    </citation>
    <scope>NUCLEOTIDE SEQUENCE [LARGE SCALE GENOMIC DNA]</scope>
    <source>
        <strain evidence="2 3">IC154</strain>
    </source>
</reference>
<evidence type="ECO:0000256" key="1">
    <source>
        <dbReference type="SAM" id="SignalP"/>
    </source>
</evidence>
<dbReference type="OrthoDB" id="187854at2"/>
<proteinExistence type="predicted"/>
<feature type="chain" id="PRO_5022776369" evidence="1">
    <location>
        <begin position="20"/>
        <end position="280"/>
    </location>
</feature>
<evidence type="ECO:0000313" key="3">
    <source>
        <dbReference type="Proteomes" id="UP000321367"/>
    </source>
</evidence>
<dbReference type="AlphaFoldDB" id="A0A5C6ZS54"/>